<evidence type="ECO:0000259" key="1">
    <source>
        <dbReference type="PROSITE" id="PS51025"/>
    </source>
</evidence>
<dbReference type="InterPro" id="IPR008928">
    <property type="entry name" value="6-hairpin_glycosidase_sf"/>
</dbReference>
<name>A0A4R7Z8A8_9FIRM</name>
<gene>
    <name evidence="2" type="ORF">C8C77_10917</name>
</gene>
<evidence type="ECO:0000313" key="3">
    <source>
        <dbReference type="Proteomes" id="UP000294697"/>
    </source>
</evidence>
<accession>A0A4R7Z8A8</accession>
<proteinExistence type="predicted"/>
<dbReference type="OrthoDB" id="1290722at2"/>
<dbReference type="Proteomes" id="UP000294697">
    <property type="component" value="Unassembled WGS sequence"/>
</dbReference>
<protein>
    <recommendedName>
        <fullName evidence="1">PWI domain-containing protein</fullName>
    </recommendedName>
</protein>
<feature type="domain" description="PWI" evidence="1">
    <location>
        <begin position="1"/>
        <end position="41"/>
    </location>
</feature>
<dbReference type="GO" id="GO:0005975">
    <property type="term" value="P:carbohydrate metabolic process"/>
    <property type="evidence" value="ECO:0007669"/>
    <property type="project" value="InterPro"/>
</dbReference>
<dbReference type="SUPFAM" id="SSF48208">
    <property type="entry name" value="Six-hairpin glycosidases"/>
    <property type="match status" value="1"/>
</dbReference>
<sequence>MINHYQKVLKNAEELVADLLKMQVLEANKRDHGGLQNLENKIVSPKFSIYGLKTMSSVYYNQDSIYYKDQDLFNSIKILLNYIENVQREDGTFDYLSVNFYSSPDTAFMVQRLCMSYKIIAKFSVTGAEQLKNILERVIKKAAFGMAEGGFHTPNHRWVISSALMMAYNILKIDDFKINAEKYLGEGIDCNQDGEFTERSTGIYNVVNDNALIILAEETKDWTLLEHVKRNLKMMLKFIEPDGTIYTGNSTRQDKGEKYYPDNYYHLYLYMADKLKDKEFSYMAQKIIERPNRNTDVQSFAQSLYLFMLNPELKDFDVPNQEIENNYEKFYQQSGVLRVRRDKMSFTLSENSTQFFEFKAFSLSLALKISTSFFEIGQFNLNKVDQQWQRESKTSKIVKKDDIYQMRFHSHGTYYLPFEKGKEVEWGEMNYEQRKIGREVDLYINLNFKEIENGVEVSLKTEGCDRVPLKVEFVVPANSVIEGDSFLLKGKAGNSLAAKNGEIKITKGTDTIKLDSAFAEHLYTEDMRGTEKMSEHHFTIFYTDFTNLEKSFSIKKV</sequence>
<dbReference type="EMBL" id="SODA01000009">
    <property type="protein sequence ID" value="TDW04456.1"/>
    <property type="molecule type" value="Genomic_DNA"/>
</dbReference>
<dbReference type="RefSeq" id="WP_111572327.1">
    <property type="nucleotide sequence ID" value="NZ_QLME01000012.1"/>
</dbReference>
<dbReference type="Pfam" id="PF25840">
    <property type="entry name" value="Ulvan_lyase_N"/>
    <property type="match status" value="1"/>
</dbReference>
<dbReference type="Gene3D" id="1.50.10.100">
    <property type="entry name" value="Chondroitin AC/alginate lyase"/>
    <property type="match status" value="1"/>
</dbReference>
<dbReference type="InterPro" id="IPR002483">
    <property type="entry name" value="PWI_dom"/>
</dbReference>
<dbReference type="InterPro" id="IPR008929">
    <property type="entry name" value="Chondroitin_lyas"/>
</dbReference>
<dbReference type="InterPro" id="IPR058907">
    <property type="entry name" value="P29_N"/>
</dbReference>
<comment type="caution">
    <text evidence="2">The sequence shown here is derived from an EMBL/GenBank/DDBJ whole genome shotgun (WGS) entry which is preliminary data.</text>
</comment>
<reference evidence="2 3" key="1">
    <citation type="submission" date="2019-03" db="EMBL/GenBank/DDBJ databases">
        <title>Subsurface microbial communities from deep shales in Ohio and West Virginia, USA.</title>
        <authorList>
            <person name="Wrighton K."/>
        </authorList>
    </citation>
    <scope>NUCLEOTIDE SEQUENCE [LARGE SCALE GENOMIC DNA]</scope>
    <source>
        <strain evidence="2 3">MSL9.2</strain>
    </source>
</reference>
<dbReference type="AlphaFoldDB" id="A0A4R7Z8A8"/>
<evidence type="ECO:0000313" key="2">
    <source>
        <dbReference type="EMBL" id="TDW04456.1"/>
    </source>
</evidence>
<dbReference type="PROSITE" id="PS51025">
    <property type="entry name" value="PWI"/>
    <property type="match status" value="1"/>
</dbReference>
<organism evidence="2 3">
    <name type="scientific">Halanaerobium saccharolyticum</name>
    <dbReference type="NCBI Taxonomy" id="43595"/>
    <lineage>
        <taxon>Bacteria</taxon>
        <taxon>Bacillati</taxon>
        <taxon>Bacillota</taxon>
        <taxon>Clostridia</taxon>
        <taxon>Halanaerobiales</taxon>
        <taxon>Halanaerobiaceae</taxon>
        <taxon>Halanaerobium</taxon>
    </lineage>
</organism>